<dbReference type="InterPro" id="IPR005941">
    <property type="entry name" value="DapE_proteobac"/>
</dbReference>
<comment type="catalytic activity">
    <reaction evidence="14 15">
        <text>N-succinyl-(2S,6S)-2,6-diaminopimelate + H2O = (2S,6S)-2,6-diaminopimelate + succinate</text>
        <dbReference type="Rhea" id="RHEA:22608"/>
        <dbReference type="ChEBI" id="CHEBI:15377"/>
        <dbReference type="ChEBI" id="CHEBI:30031"/>
        <dbReference type="ChEBI" id="CHEBI:57609"/>
        <dbReference type="ChEBI" id="CHEBI:58087"/>
        <dbReference type="EC" id="3.5.1.18"/>
    </reaction>
</comment>
<feature type="binding site" evidence="15">
    <location>
        <position position="136"/>
    </location>
    <ligand>
        <name>Zn(2+)</name>
        <dbReference type="ChEBI" id="CHEBI:29105"/>
        <label>2</label>
    </ligand>
</feature>
<dbReference type="GO" id="GO:0050897">
    <property type="term" value="F:cobalt ion binding"/>
    <property type="evidence" value="ECO:0007669"/>
    <property type="project" value="UniProtKB-UniRule"/>
</dbReference>
<organism evidence="18 19">
    <name type="scientific">Vibrio ponticus</name>
    <dbReference type="NCBI Taxonomy" id="265668"/>
    <lineage>
        <taxon>Bacteria</taxon>
        <taxon>Pseudomonadati</taxon>
        <taxon>Pseudomonadota</taxon>
        <taxon>Gammaproteobacteria</taxon>
        <taxon>Vibrionales</taxon>
        <taxon>Vibrionaceae</taxon>
        <taxon>Vibrio</taxon>
    </lineage>
</organism>
<evidence type="ECO:0000256" key="14">
    <source>
        <dbReference type="ARBA" id="ARBA00051301"/>
    </source>
</evidence>
<dbReference type="HAMAP" id="MF_01690">
    <property type="entry name" value="DapE"/>
    <property type="match status" value="1"/>
</dbReference>
<dbReference type="GO" id="GO:0008777">
    <property type="term" value="F:acetylornithine deacetylase activity"/>
    <property type="evidence" value="ECO:0007669"/>
    <property type="project" value="TreeGrafter"/>
</dbReference>
<keyword evidence="12 15" id="KW-0170">Cobalt</keyword>
<proteinExistence type="inferred from homology"/>
<comment type="caution">
    <text evidence="18">The sequence shown here is derived from an EMBL/GenBank/DDBJ whole genome shotgun (WGS) entry which is preliminary data.</text>
</comment>
<dbReference type="EMBL" id="RKIK01000063">
    <property type="protein sequence ID" value="ROV58791.1"/>
    <property type="molecule type" value="Genomic_DNA"/>
</dbReference>
<evidence type="ECO:0000256" key="15">
    <source>
        <dbReference type="HAMAP-Rule" id="MF_01690"/>
    </source>
</evidence>
<dbReference type="NCBIfam" id="NF009557">
    <property type="entry name" value="PRK13009.1"/>
    <property type="match status" value="1"/>
</dbReference>
<dbReference type="AlphaFoldDB" id="A0A3N3E4H9"/>
<dbReference type="FunFam" id="3.30.70.360:FF:000011">
    <property type="entry name" value="Succinyl-diaminopimelate desuccinylase"/>
    <property type="match status" value="1"/>
</dbReference>
<evidence type="ECO:0000256" key="10">
    <source>
        <dbReference type="ARBA" id="ARBA00022915"/>
    </source>
</evidence>
<dbReference type="NCBIfam" id="TIGR01246">
    <property type="entry name" value="dapE_proteo"/>
    <property type="match status" value="1"/>
</dbReference>
<evidence type="ECO:0000256" key="3">
    <source>
        <dbReference type="ARBA" id="ARBA00011738"/>
    </source>
</evidence>
<evidence type="ECO:0000256" key="8">
    <source>
        <dbReference type="ARBA" id="ARBA00022801"/>
    </source>
</evidence>
<dbReference type="SUPFAM" id="SSF55031">
    <property type="entry name" value="Bacterial exopeptidase dimerisation domain"/>
    <property type="match status" value="1"/>
</dbReference>
<evidence type="ECO:0000259" key="16">
    <source>
        <dbReference type="Pfam" id="PF07687"/>
    </source>
</evidence>
<dbReference type="EMBL" id="RKIK01000007">
    <property type="protein sequence ID" value="ROV61636.1"/>
    <property type="molecule type" value="Genomic_DNA"/>
</dbReference>
<evidence type="ECO:0000256" key="1">
    <source>
        <dbReference type="ARBA" id="ARBA00005130"/>
    </source>
</evidence>
<dbReference type="InterPro" id="IPR036264">
    <property type="entry name" value="Bact_exopeptidase_dim_dom"/>
</dbReference>
<dbReference type="CDD" id="cd03891">
    <property type="entry name" value="M20_DapE_proteobac"/>
    <property type="match status" value="1"/>
</dbReference>
<keyword evidence="11 15" id="KW-0457">Lysine biosynthesis</keyword>
<dbReference type="Proteomes" id="UP000278792">
    <property type="component" value="Unassembled WGS sequence"/>
</dbReference>
<dbReference type="PANTHER" id="PTHR43808">
    <property type="entry name" value="ACETYLORNITHINE DEACETYLASE"/>
    <property type="match status" value="1"/>
</dbReference>
<dbReference type="GO" id="GO:0006526">
    <property type="term" value="P:L-arginine biosynthetic process"/>
    <property type="evidence" value="ECO:0007669"/>
    <property type="project" value="TreeGrafter"/>
</dbReference>
<comment type="pathway">
    <text evidence="1 15">Amino-acid biosynthesis; L-lysine biosynthesis via DAP pathway; LL-2,6-diaminopimelate from (S)-tetrahydrodipicolinate (succinylase route): step 3/3.</text>
</comment>
<dbReference type="GO" id="GO:0009089">
    <property type="term" value="P:lysine biosynthetic process via diaminopimelate"/>
    <property type="evidence" value="ECO:0007669"/>
    <property type="project" value="UniProtKB-UniRule"/>
</dbReference>
<reference evidence="18 19" key="1">
    <citation type="submission" date="2018-11" db="EMBL/GenBank/DDBJ databases">
        <title>Vibrio ponticus strain CAIM 1751 pathogenic for the snapper Lutjanus guttatus.</title>
        <authorList>
            <person name="Soto-Rodriguez S."/>
            <person name="Lozano-Olvera R."/>
            <person name="Gomez-Gil B."/>
        </authorList>
    </citation>
    <scope>NUCLEOTIDE SEQUENCE [LARGE SCALE GENOMIC DNA]</scope>
    <source>
        <strain evidence="18 19">CAIM 1751</strain>
    </source>
</reference>
<dbReference type="PROSITE" id="PS00759">
    <property type="entry name" value="ARGE_DAPE_CPG2_2"/>
    <property type="match status" value="1"/>
</dbReference>
<dbReference type="InterPro" id="IPR001261">
    <property type="entry name" value="ArgE/DapE_CS"/>
</dbReference>
<evidence type="ECO:0000256" key="9">
    <source>
        <dbReference type="ARBA" id="ARBA00022833"/>
    </source>
</evidence>
<dbReference type="GO" id="GO:0019877">
    <property type="term" value="P:diaminopimelate biosynthetic process"/>
    <property type="evidence" value="ECO:0007669"/>
    <property type="project" value="UniProtKB-UniRule"/>
</dbReference>
<feature type="binding site" evidence="15">
    <location>
        <position position="350"/>
    </location>
    <ligand>
        <name>Zn(2+)</name>
        <dbReference type="ChEBI" id="CHEBI:29105"/>
        <label>2</label>
    </ligand>
</feature>
<dbReference type="PANTHER" id="PTHR43808:SF31">
    <property type="entry name" value="N-ACETYL-L-CITRULLINE DEACETYLASE"/>
    <property type="match status" value="1"/>
</dbReference>
<comment type="cofactor">
    <cofactor evidence="15">
        <name>Zn(2+)</name>
        <dbReference type="ChEBI" id="CHEBI:29105"/>
    </cofactor>
    <cofactor evidence="15">
        <name>Co(2+)</name>
        <dbReference type="ChEBI" id="CHEBI:48828"/>
    </cofactor>
    <text evidence="15">Binds 2 Zn(2+) or Co(2+) ions per subunit.</text>
</comment>
<evidence type="ECO:0000256" key="12">
    <source>
        <dbReference type="ARBA" id="ARBA00023285"/>
    </source>
</evidence>
<keyword evidence="6 15" id="KW-0028">Amino-acid biosynthesis</keyword>
<dbReference type="EC" id="3.5.1.18" evidence="4 15"/>
<dbReference type="GO" id="GO:0008270">
    <property type="term" value="F:zinc ion binding"/>
    <property type="evidence" value="ECO:0007669"/>
    <property type="project" value="UniProtKB-UniRule"/>
</dbReference>
<dbReference type="FunFam" id="3.40.630.10:FF:000005">
    <property type="entry name" value="Succinyl-diaminopimelate desuccinylase"/>
    <property type="match status" value="1"/>
</dbReference>
<accession>A0A3N3E4H9</accession>
<feature type="domain" description="Peptidase M20 dimerisation" evidence="16">
    <location>
        <begin position="177"/>
        <end position="284"/>
    </location>
</feature>
<dbReference type="FunFam" id="3.40.630.10:FF:000010">
    <property type="entry name" value="Succinyl-diaminopimelate desuccinylase"/>
    <property type="match status" value="1"/>
</dbReference>
<feature type="binding site" evidence="15">
    <location>
        <position position="68"/>
    </location>
    <ligand>
        <name>Zn(2+)</name>
        <dbReference type="ChEBI" id="CHEBI:29105"/>
        <label>1</label>
    </ligand>
</feature>
<dbReference type="InterPro" id="IPR011650">
    <property type="entry name" value="Peptidase_M20_dimer"/>
</dbReference>
<dbReference type="GO" id="GO:0009014">
    <property type="term" value="F:succinyl-diaminopimelate desuccinylase activity"/>
    <property type="evidence" value="ECO:0007669"/>
    <property type="project" value="UniProtKB-UniRule"/>
</dbReference>
<evidence type="ECO:0000256" key="11">
    <source>
        <dbReference type="ARBA" id="ARBA00023154"/>
    </source>
</evidence>
<dbReference type="Pfam" id="PF01546">
    <property type="entry name" value="Peptidase_M20"/>
    <property type="match status" value="1"/>
</dbReference>
<feature type="active site" evidence="15">
    <location>
        <position position="70"/>
    </location>
</feature>
<protein>
    <recommendedName>
        <fullName evidence="5 15">Succinyl-diaminopimelate desuccinylase</fullName>
        <shortName evidence="15">SDAP desuccinylase</shortName>
        <ecNumber evidence="4 15">3.5.1.18</ecNumber>
    </recommendedName>
    <alternativeName>
        <fullName evidence="13 15">N-succinyl-LL-2,6-diaminoheptanedioate amidohydrolase</fullName>
    </alternativeName>
</protein>
<keyword evidence="7 15" id="KW-0479">Metal-binding</keyword>
<name>A0A3N3E4H9_9VIBR</name>
<evidence type="ECO:0000256" key="7">
    <source>
        <dbReference type="ARBA" id="ARBA00022723"/>
    </source>
</evidence>
<evidence type="ECO:0000256" key="6">
    <source>
        <dbReference type="ARBA" id="ARBA00022605"/>
    </source>
</evidence>
<gene>
    <name evidence="15 18" type="primary">dapE</name>
    <name evidence="18" type="ORF">EGH82_04580</name>
    <name evidence="17" type="ORF">EGH82_16835</name>
</gene>
<evidence type="ECO:0000256" key="13">
    <source>
        <dbReference type="ARBA" id="ARBA00031891"/>
    </source>
</evidence>
<evidence type="ECO:0000313" key="19">
    <source>
        <dbReference type="Proteomes" id="UP000278792"/>
    </source>
</evidence>
<dbReference type="Pfam" id="PF07687">
    <property type="entry name" value="M20_dimer"/>
    <property type="match status" value="1"/>
</dbReference>
<keyword evidence="9 15" id="KW-0862">Zinc</keyword>
<comment type="similarity">
    <text evidence="2 15">Belongs to the peptidase M20A family. DapE subfamily.</text>
</comment>
<dbReference type="UniPathway" id="UPA00034">
    <property type="reaction ID" value="UER00021"/>
</dbReference>
<dbReference type="Gene3D" id="3.40.630.10">
    <property type="entry name" value="Zn peptidases"/>
    <property type="match status" value="2"/>
</dbReference>
<feature type="binding site" evidence="15">
    <location>
        <position position="101"/>
    </location>
    <ligand>
        <name>Zn(2+)</name>
        <dbReference type="ChEBI" id="CHEBI:29105"/>
        <label>2</label>
    </ligand>
</feature>
<feature type="binding site" evidence="15">
    <location>
        <position position="164"/>
    </location>
    <ligand>
        <name>Zn(2+)</name>
        <dbReference type="ChEBI" id="CHEBI:29105"/>
        <label>1</label>
    </ligand>
</feature>
<evidence type="ECO:0000256" key="5">
    <source>
        <dbReference type="ARBA" id="ARBA00022391"/>
    </source>
</evidence>
<evidence type="ECO:0000313" key="17">
    <source>
        <dbReference type="EMBL" id="ROV58791.1"/>
    </source>
</evidence>
<keyword evidence="10 15" id="KW-0220">Diaminopimelate biosynthesis</keyword>
<feature type="active site" description="Proton acceptor" evidence="15">
    <location>
        <position position="135"/>
    </location>
</feature>
<sequence>MTDSPVLALAKDLISRQSVTPEDAGCQQVMIERLQALGFEIEVMVFEDTTNFWARRGNQTPLFAFAGHTDVVPAGSLEQWHTPPFEPTVIDGYLHGRGAADMKGSLACMVVAVERFIAQHPDHKGSLAFLITSDEEGPFINGTTRVVDTLMARDEVIDMCIVGEPSSTHAVGDVVKNGRRGSITGDLRINGTQGHVAYPHLANNPVHQALPALAELASTKWDNGNDYFPPTSFQIPNVAAGTGASNVIPGEFDVQFNFRFSTELTDTEIKRRVHSTLDAHGLDYDLKWTLSGQPFLTDTGTLLEAVVKGVADVNHKAPELLTTGGTSDGRFIAQMGAQVVELGPVNATIHKVNECVSIADLEKLTDMYQNILENVLA</sequence>
<evidence type="ECO:0000256" key="4">
    <source>
        <dbReference type="ARBA" id="ARBA00011921"/>
    </source>
</evidence>
<comment type="subunit">
    <text evidence="3 15">Homodimer.</text>
</comment>
<dbReference type="RefSeq" id="WP_123780883.1">
    <property type="nucleotide sequence ID" value="NZ_RKIK01000007.1"/>
</dbReference>
<dbReference type="InterPro" id="IPR002933">
    <property type="entry name" value="Peptidase_M20"/>
</dbReference>
<comment type="function">
    <text evidence="15">Catalyzes the hydrolysis of N-succinyl-L,L-diaminopimelic acid (SDAP), forming succinate and LL-2,6-diaminopimelate (DAP), an intermediate involved in the bacterial biosynthesis of lysine and meso-diaminopimelic acid, an essential component of bacterial cell walls.</text>
</comment>
<keyword evidence="8 15" id="KW-0378">Hydrolase</keyword>
<evidence type="ECO:0000256" key="2">
    <source>
        <dbReference type="ARBA" id="ARBA00006746"/>
    </source>
</evidence>
<feature type="binding site" evidence="15">
    <location>
        <position position="101"/>
    </location>
    <ligand>
        <name>Zn(2+)</name>
        <dbReference type="ChEBI" id="CHEBI:29105"/>
        <label>1</label>
    </ligand>
</feature>
<dbReference type="SUPFAM" id="SSF53187">
    <property type="entry name" value="Zn-dependent exopeptidases"/>
    <property type="match status" value="1"/>
</dbReference>
<evidence type="ECO:0000313" key="18">
    <source>
        <dbReference type="EMBL" id="ROV61636.1"/>
    </source>
</evidence>
<dbReference type="InterPro" id="IPR050072">
    <property type="entry name" value="Peptidase_M20A"/>
</dbReference>